<dbReference type="GO" id="GO:0005829">
    <property type="term" value="C:cytosol"/>
    <property type="evidence" value="ECO:0007669"/>
    <property type="project" value="TreeGrafter"/>
</dbReference>
<dbReference type="CDD" id="cd02209">
    <property type="entry name" value="cupin_XRE_C"/>
    <property type="match status" value="1"/>
</dbReference>
<dbReference type="InterPro" id="IPR050807">
    <property type="entry name" value="TransReg_Diox_bact_type"/>
</dbReference>
<dbReference type="InterPro" id="IPR013096">
    <property type="entry name" value="Cupin_2"/>
</dbReference>
<proteinExistence type="predicted"/>
<reference evidence="3 4" key="1">
    <citation type="submission" date="2017-03" db="EMBL/GenBank/DDBJ databases">
        <authorList>
            <person name="Afonso C.L."/>
            <person name="Miller P.J."/>
            <person name="Scott M.A."/>
            <person name="Spackman E."/>
            <person name="Goraichik I."/>
            <person name="Dimitrov K.M."/>
            <person name="Suarez D.L."/>
            <person name="Swayne D.E."/>
        </authorList>
    </citation>
    <scope>NUCLEOTIDE SEQUENCE [LARGE SCALE GENOMIC DNA]</scope>
    <source>
        <strain evidence="3">PRJEB14757</strain>
    </source>
</reference>
<feature type="domain" description="HTH cro/C1-type" evidence="2">
    <location>
        <begin position="10"/>
        <end position="64"/>
    </location>
</feature>
<dbReference type="SUPFAM" id="SSF51182">
    <property type="entry name" value="RmlC-like cupins"/>
    <property type="match status" value="1"/>
</dbReference>
<dbReference type="SMART" id="SM00530">
    <property type="entry name" value="HTH_XRE"/>
    <property type="match status" value="1"/>
</dbReference>
<dbReference type="InterPro" id="IPR011051">
    <property type="entry name" value="RmlC_Cupin_sf"/>
</dbReference>
<dbReference type="STRING" id="1246637.MTBBW1_450012"/>
<dbReference type="GO" id="GO:0003677">
    <property type="term" value="F:DNA binding"/>
    <property type="evidence" value="ECO:0007669"/>
    <property type="project" value="UniProtKB-KW"/>
</dbReference>
<dbReference type="RefSeq" id="WP_080801033.1">
    <property type="nucleotide sequence ID" value="NZ_LT828541.1"/>
</dbReference>
<dbReference type="PANTHER" id="PTHR46797:SF19">
    <property type="entry name" value="BLL2473 PROTEIN"/>
    <property type="match status" value="1"/>
</dbReference>
<dbReference type="PROSITE" id="PS50943">
    <property type="entry name" value="HTH_CROC1"/>
    <property type="match status" value="1"/>
</dbReference>
<dbReference type="InterPro" id="IPR014710">
    <property type="entry name" value="RmlC-like_jellyroll"/>
</dbReference>
<dbReference type="AlphaFoldDB" id="A0A1W1HH59"/>
<gene>
    <name evidence="3" type="ORF">MTBBW1_450012</name>
</gene>
<organism evidence="3 4">
    <name type="scientific">Desulfamplus magnetovallimortis</name>
    <dbReference type="NCBI Taxonomy" id="1246637"/>
    <lineage>
        <taxon>Bacteria</taxon>
        <taxon>Pseudomonadati</taxon>
        <taxon>Thermodesulfobacteriota</taxon>
        <taxon>Desulfobacteria</taxon>
        <taxon>Desulfobacterales</taxon>
        <taxon>Desulfobacteraceae</taxon>
        <taxon>Desulfamplus</taxon>
    </lineage>
</organism>
<dbReference type="InterPro" id="IPR010982">
    <property type="entry name" value="Lambda_DNA-bd_dom_sf"/>
</dbReference>
<dbReference type="Gene3D" id="2.60.120.10">
    <property type="entry name" value="Jelly Rolls"/>
    <property type="match status" value="1"/>
</dbReference>
<sequence length="189" mass="21358">MQTGKVSKRIEDFMEKRDISIEQLAELTSLDKAFLQTMLNESIYPPLGPLMKIARALGVRLGTFLDDQESSDPFIVRRSEKEAEFNVLAGEGKSNALTFYSLGKGKTDRHMEPFFVEIMPESAKEKNLSSHEGEEFIVVHKGTIEMLYGNEVYILNEGDTVYYNSIVPHYISCAGDEKAEIHAVIYIPE</sequence>
<keyword evidence="4" id="KW-1185">Reference proteome</keyword>
<dbReference type="OrthoDB" id="5343295at2"/>
<evidence type="ECO:0000313" key="4">
    <source>
        <dbReference type="Proteomes" id="UP000191931"/>
    </source>
</evidence>
<dbReference type="Gene3D" id="1.10.260.40">
    <property type="entry name" value="lambda repressor-like DNA-binding domains"/>
    <property type="match status" value="1"/>
</dbReference>
<dbReference type="PANTHER" id="PTHR46797">
    <property type="entry name" value="HTH-TYPE TRANSCRIPTIONAL REGULATOR"/>
    <property type="match status" value="1"/>
</dbReference>
<dbReference type="Proteomes" id="UP000191931">
    <property type="component" value="Unassembled WGS sequence"/>
</dbReference>
<dbReference type="GO" id="GO:0003700">
    <property type="term" value="F:DNA-binding transcription factor activity"/>
    <property type="evidence" value="ECO:0007669"/>
    <property type="project" value="TreeGrafter"/>
</dbReference>
<protein>
    <submittedName>
        <fullName evidence="3">HTH-type transcriptional regulator</fullName>
    </submittedName>
</protein>
<dbReference type="InterPro" id="IPR001387">
    <property type="entry name" value="Cro/C1-type_HTH"/>
</dbReference>
<evidence type="ECO:0000256" key="1">
    <source>
        <dbReference type="ARBA" id="ARBA00023125"/>
    </source>
</evidence>
<keyword evidence="1" id="KW-0238">DNA-binding</keyword>
<dbReference type="CDD" id="cd00093">
    <property type="entry name" value="HTH_XRE"/>
    <property type="match status" value="1"/>
</dbReference>
<dbReference type="SUPFAM" id="SSF47413">
    <property type="entry name" value="lambda repressor-like DNA-binding domains"/>
    <property type="match status" value="1"/>
</dbReference>
<dbReference type="Pfam" id="PF13443">
    <property type="entry name" value="HTH_26"/>
    <property type="match status" value="1"/>
</dbReference>
<dbReference type="EMBL" id="FWEV01000287">
    <property type="protein sequence ID" value="SLM31841.1"/>
    <property type="molecule type" value="Genomic_DNA"/>
</dbReference>
<accession>A0A1W1HH59</accession>
<name>A0A1W1HH59_9BACT</name>
<evidence type="ECO:0000259" key="2">
    <source>
        <dbReference type="PROSITE" id="PS50943"/>
    </source>
</evidence>
<evidence type="ECO:0000313" key="3">
    <source>
        <dbReference type="EMBL" id="SLM31841.1"/>
    </source>
</evidence>
<dbReference type="Pfam" id="PF07883">
    <property type="entry name" value="Cupin_2"/>
    <property type="match status" value="1"/>
</dbReference>